<gene>
    <name evidence="3" type="ORF">EJ04DRAFT_441459</name>
</gene>
<name>A0A9P4UZ94_9PLEO</name>
<dbReference type="OrthoDB" id="37659at2759"/>
<organism evidence="3 4">
    <name type="scientific">Polyplosphaeria fusca</name>
    <dbReference type="NCBI Taxonomy" id="682080"/>
    <lineage>
        <taxon>Eukaryota</taxon>
        <taxon>Fungi</taxon>
        <taxon>Dikarya</taxon>
        <taxon>Ascomycota</taxon>
        <taxon>Pezizomycotina</taxon>
        <taxon>Dothideomycetes</taxon>
        <taxon>Pleosporomycetidae</taxon>
        <taxon>Pleosporales</taxon>
        <taxon>Tetraplosphaeriaceae</taxon>
        <taxon>Polyplosphaeria</taxon>
    </lineage>
</organism>
<accession>A0A9P4UZ94</accession>
<comment type="caution">
    <text evidence="3">The sequence shown here is derived from an EMBL/GenBank/DDBJ whole genome shotgun (WGS) entry which is preliminary data.</text>
</comment>
<evidence type="ECO:0000256" key="2">
    <source>
        <dbReference type="ARBA" id="ARBA00023002"/>
    </source>
</evidence>
<dbReference type="SUPFAM" id="SSF51735">
    <property type="entry name" value="NAD(P)-binding Rossmann-fold domains"/>
    <property type="match status" value="1"/>
</dbReference>
<dbReference type="PANTHER" id="PTHR43180">
    <property type="entry name" value="3-OXOACYL-(ACYL-CARRIER-PROTEIN) REDUCTASE (AFU_ORTHOLOGUE AFUA_6G11210)"/>
    <property type="match status" value="1"/>
</dbReference>
<dbReference type="Proteomes" id="UP000799444">
    <property type="component" value="Unassembled WGS sequence"/>
</dbReference>
<keyword evidence="4" id="KW-1185">Reference proteome</keyword>
<dbReference type="GO" id="GO:0016491">
    <property type="term" value="F:oxidoreductase activity"/>
    <property type="evidence" value="ECO:0007669"/>
    <property type="project" value="UniProtKB-KW"/>
</dbReference>
<sequence length="256" mass="27968">MTNFTISDSELDAIKDQVVIVTGASSGIGLATTRRLIQHGVKVFASDINDLPEPEKSRVPFLKTDVSSWAQQVALFKAAKQKYGHINHVFANAGIAPKTTLLEDEVNENGDLLPPILTTININLIGVLYTVKLAVYHIKQSPTGGSIVMTGSGSSFARFSPTDYTTSKHGVYGILRSMYENLHPKLPIRINAVAPSWTDTSIVPRELIDVIGSDKVQSPDVVARSVVCLMADRERHGQMVYSDRGEFWDIETGENG</sequence>
<dbReference type="PANTHER" id="PTHR43180:SF11">
    <property type="entry name" value="NAD(P)-BINDING PROTEIN"/>
    <property type="match status" value="1"/>
</dbReference>
<dbReference type="InterPro" id="IPR036291">
    <property type="entry name" value="NAD(P)-bd_dom_sf"/>
</dbReference>
<proteinExistence type="inferred from homology"/>
<dbReference type="AlphaFoldDB" id="A0A9P4UZ94"/>
<dbReference type="PRINTS" id="PR00081">
    <property type="entry name" value="GDHRDH"/>
</dbReference>
<dbReference type="Pfam" id="PF00106">
    <property type="entry name" value="adh_short"/>
    <property type="match status" value="1"/>
</dbReference>
<evidence type="ECO:0000313" key="3">
    <source>
        <dbReference type="EMBL" id="KAF2732194.1"/>
    </source>
</evidence>
<comment type="similarity">
    <text evidence="1">Belongs to the short-chain dehydrogenases/reductases (SDR) family.</text>
</comment>
<dbReference type="EMBL" id="ML996181">
    <property type="protein sequence ID" value="KAF2732194.1"/>
    <property type="molecule type" value="Genomic_DNA"/>
</dbReference>
<dbReference type="InterPro" id="IPR002347">
    <property type="entry name" value="SDR_fam"/>
</dbReference>
<dbReference type="Gene3D" id="3.40.50.720">
    <property type="entry name" value="NAD(P)-binding Rossmann-like Domain"/>
    <property type="match status" value="1"/>
</dbReference>
<evidence type="ECO:0000256" key="1">
    <source>
        <dbReference type="ARBA" id="ARBA00006484"/>
    </source>
</evidence>
<evidence type="ECO:0000313" key="4">
    <source>
        <dbReference type="Proteomes" id="UP000799444"/>
    </source>
</evidence>
<reference evidence="3" key="1">
    <citation type="journal article" date="2020" name="Stud. Mycol.">
        <title>101 Dothideomycetes genomes: a test case for predicting lifestyles and emergence of pathogens.</title>
        <authorList>
            <person name="Haridas S."/>
            <person name="Albert R."/>
            <person name="Binder M."/>
            <person name="Bloem J."/>
            <person name="Labutti K."/>
            <person name="Salamov A."/>
            <person name="Andreopoulos B."/>
            <person name="Baker S."/>
            <person name="Barry K."/>
            <person name="Bills G."/>
            <person name="Bluhm B."/>
            <person name="Cannon C."/>
            <person name="Castanera R."/>
            <person name="Culley D."/>
            <person name="Daum C."/>
            <person name="Ezra D."/>
            <person name="Gonzalez J."/>
            <person name="Henrissat B."/>
            <person name="Kuo A."/>
            <person name="Liang C."/>
            <person name="Lipzen A."/>
            <person name="Lutzoni F."/>
            <person name="Magnuson J."/>
            <person name="Mondo S."/>
            <person name="Nolan M."/>
            <person name="Ohm R."/>
            <person name="Pangilinan J."/>
            <person name="Park H.-J."/>
            <person name="Ramirez L."/>
            <person name="Alfaro M."/>
            <person name="Sun H."/>
            <person name="Tritt A."/>
            <person name="Yoshinaga Y."/>
            <person name="Zwiers L.-H."/>
            <person name="Turgeon B."/>
            <person name="Goodwin S."/>
            <person name="Spatafora J."/>
            <person name="Crous P."/>
            <person name="Grigoriev I."/>
        </authorList>
    </citation>
    <scope>NUCLEOTIDE SEQUENCE</scope>
    <source>
        <strain evidence="3">CBS 125425</strain>
    </source>
</reference>
<keyword evidence="2" id="KW-0560">Oxidoreductase</keyword>
<protein>
    <submittedName>
        <fullName evidence="3">NAD(P)-binding protein</fullName>
    </submittedName>
</protein>